<evidence type="ECO:0000256" key="2">
    <source>
        <dbReference type="SAM" id="Phobius"/>
    </source>
</evidence>
<dbReference type="EMBL" id="PFNG01000238">
    <property type="protein sequence ID" value="PIZ35467.1"/>
    <property type="molecule type" value="Genomic_DNA"/>
</dbReference>
<keyword evidence="2" id="KW-0472">Membrane</keyword>
<evidence type="ECO:0000256" key="1">
    <source>
        <dbReference type="SAM" id="MobiDB-lite"/>
    </source>
</evidence>
<dbReference type="Pfam" id="PF13490">
    <property type="entry name" value="zf-HC2"/>
    <property type="match status" value="1"/>
</dbReference>
<evidence type="ECO:0000259" key="3">
    <source>
        <dbReference type="Pfam" id="PF13490"/>
    </source>
</evidence>
<sequence length="295" mass="32855">MDCKRALLLLPAYYDKHLTAPDRLEFEGHIRGCPVCSKKLADVGLLDNAIKLTSEITLPLALAEGLLSHMRRHDLRYHIGSMKRFFVVKRRRYYHYMVAFIRLVALLVIAAGLLKAYFWFASDRRTHDKKPQAATTLLLQKPLKGKKAEPGVESLPTGPGTYTRSDKAIPEVVVSGKQFTRNTIGDAMINPTILEHCEQYTIAQVVGLQNKLVAKVAAKARSLGEDGAAAEQSVKTALSILGKPSLPVYVEKARFENKRVWLVALIWNTGGPSVHLTKVSIFAIDPIKHTIVYTE</sequence>
<dbReference type="Gene3D" id="1.10.10.1320">
    <property type="entry name" value="Anti-sigma factor, zinc-finger domain"/>
    <property type="match status" value="1"/>
</dbReference>
<dbReference type="RefSeq" id="WP_286977464.1">
    <property type="nucleotide sequence ID" value="NZ_PEXG01000056.1"/>
</dbReference>
<keyword evidence="2" id="KW-0812">Transmembrane</keyword>
<evidence type="ECO:0000313" key="5">
    <source>
        <dbReference type="Proteomes" id="UP000230956"/>
    </source>
</evidence>
<organism evidence="4 5">
    <name type="scientific">Candidatus Aquicultor secundus</name>
    <dbReference type="NCBI Taxonomy" id="1973895"/>
    <lineage>
        <taxon>Bacteria</taxon>
        <taxon>Bacillati</taxon>
        <taxon>Actinomycetota</taxon>
        <taxon>Candidatus Aquicultoria</taxon>
        <taxon>Candidatus Aquicultorales</taxon>
        <taxon>Candidatus Aquicultoraceae</taxon>
        <taxon>Candidatus Aquicultor</taxon>
    </lineage>
</organism>
<dbReference type="AlphaFoldDB" id="A0A2M7T5G3"/>
<feature type="transmembrane region" description="Helical" evidence="2">
    <location>
        <begin position="93"/>
        <end position="120"/>
    </location>
</feature>
<dbReference type="InterPro" id="IPR041916">
    <property type="entry name" value="Anti_sigma_zinc_sf"/>
</dbReference>
<accession>A0A2M7T5G3</accession>
<feature type="domain" description="Putative zinc-finger" evidence="3">
    <location>
        <begin position="3"/>
        <end position="36"/>
    </location>
</feature>
<feature type="region of interest" description="Disordered" evidence="1">
    <location>
        <begin position="144"/>
        <end position="163"/>
    </location>
</feature>
<reference evidence="5" key="1">
    <citation type="submission" date="2017-09" db="EMBL/GenBank/DDBJ databases">
        <title>Depth-based differentiation of microbial function through sediment-hosted aquifers and enrichment of novel symbionts in the deep terrestrial subsurface.</title>
        <authorList>
            <person name="Probst A.J."/>
            <person name="Ladd B."/>
            <person name="Jarett J.K."/>
            <person name="Geller-Mcgrath D.E."/>
            <person name="Sieber C.M.K."/>
            <person name="Emerson J.B."/>
            <person name="Anantharaman K."/>
            <person name="Thomas B.C."/>
            <person name="Malmstrom R."/>
            <person name="Stieglmeier M."/>
            <person name="Klingl A."/>
            <person name="Woyke T."/>
            <person name="Ryan C.M."/>
            <person name="Banfield J.F."/>
        </authorList>
    </citation>
    <scope>NUCLEOTIDE SEQUENCE [LARGE SCALE GENOMIC DNA]</scope>
</reference>
<dbReference type="Proteomes" id="UP000230956">
    <property type="component" value="Unassembled WGS sequence"/>
</dbReference>
<evidence type="ECO:0000313" key="4">
    <source>
        <dbReference type="EMBL" id="PIZ35467.1"/>
    </source>
</evidence>
<dbReference type="InterPro" id="IPR027383">
    <property type="entry name" value="Znf_put"/>
</dbReference>
<name>A0A2M7T5G3_9ACTN</name>
<proteinExistence type="predicted"/>
<gene>
    <name evidence="4" type="ORF">COY37_10230</name>
</gene>
<protein>
    <recommendedName>
        <fullName evidence="3">Putative zinc-finger domain-containing protein</fullName>
    </recommendedName>
</protein>
<keyword evidence="2" id="KW-1133">Transmembrane helix</keyword>
<comment type="caution">
    <text evidence="4">The sequence shown here is derived from an EMBL/GenBank/DDBJ whole genome shotgun (WGS) entry which is preliminary data.</text>
</comment>